<keyword evidence="2" id="KW-1003">Cell membrane</keyword>
<evidence type="ECO:0000256" key="3">
    <source>
        <dbReference type="ARBA" id="ARBA00022692"/>
    </source>
</evidence>
<organism evidence="8 9">
    <name type="scientific">Pseudoalteromonas lipolytica</name>
    <dbReference type="NCBI Taxonomy" id="570156"/>
    <lineage>
        <taxon>Bacteria</taxon>
        <taxon>Pseudomonadati</taxon>
        <taxon>Pseudomonadota</taxon>
        <taxon>Gammaproteobacteria</taxon>
        <taxon>Alteromonadales</taxon>
        <taxon>Pseudoalteromonadaceae</taxon>
        <taxon>Pseudoalteromonas</taxon>
    </lineage>
</organism>
<dbReference type="PANTHER" id="PTHR30619">
    <property type="entry name" value="DNA INTERNALIZATION/COMPETENCE PROTEIN COMEC/REC2"/>
    <property type="match status" value="1"/>
</dbReference>
<feature type="transmembrane region" description="Helical" evidence="6">
    <location>
        <begin position="236"/>
        <end position="257"/>
    </location>
</feature>
<dbReference type="SUPFAM" id="SSF56281">
    <property type="entry name" value="Metallo-hydrolase/oxidoreductase"/>
    <property type="match status" value="1"/>
</dbReference>
<keyword evidence="4 6" id="KW-1133">Transmembrane helix</keyword>
<dbReference type="NCBIfam" id="TIGR00361">
    <property type="entry name" value="ComEC_Rec2"/>
    <property type="match status" value="1"/>
</dbReference>
<feature type="transmembrane region" description="Helical" evidence="6">
    <location>
        <begin position="277"/>
        <end position="295"/>
    </location>
</feature>
<feature type="transmembrane region" description="Helical" evidence="6">
    <location>
        <begin position="58"/>
        <end position="78"/>
    </location>
</feature>
<dbReference type="Pfam" id="PF03772">
    <property type="entry name" value="Competence"/>
    <property type="match status" value="1"/>
</dbReference>
<dbReference type="PANTHER" id="PTHR30619:SF1">
    <property type="entry name" value="RECOMBINATION PROTEIN 2"/>
    <property type="match status" value="1"/>
</dbReference>
<evidence type="ECO:0000256" key="1">
    <source>
        <dbReference type="ARBA" id="ARBA00004651"/>
    </source>
</evidence>
<feature type="transmembrane region" description="Helical" evidence="6">
    <location>
        <begin position="301"/>
        <end position="318"/>
    </location>
</feature>
<evidence type="ECO:0000313" key="8">
    <source>
        <dbReference type="EMBL" id="AXV65135.1"/>
    </source>
</evidence>
<dbReference type="Proteomes" id="UP000264605">
    <property type="component" value="Chromosome"/>
</dbReference>
<feature type="transmembrane region" description="Helical" evidence="6">
    <location>
        <begin position="475"/>
        <end position="506"/>
    </location>
</feature>
<dbReference type="InterPro" id="IPR004797">
    <property type="entry name" value="Competence_ComEC/Rec2"/>
</dbReference>
<feature type="transmembrane region" description="Helical" evidence="6">
    <location>
        <begin position="379"/>
        <end position="398"/>
    </location>
</feature>
<feature type="transmembrane region" description="Helical" evidence="6">
    <location>
        <begin position="404"/>
        <end position="426"/>
    </location>
</feature>
<sequence length="754" mass="85525">MDRFFSHLKQPFTSIWLCSGFVLGCFITVYTLNTAAFYIMSFAVILASLYFKPFLSVLSGFICGIFIVIFHYLIFYSASLCQIVIDKPIDAHLQIISIHSVASPYYAKVRLINVQGCSLPRFIAPLAMLSITTEKQLDVGSLLTSQVKLKAFRTVKNFDSFNRERFAFTERIIYKGRTVGKTHHLSSTSSAAIRSHYQSYISDITAGTKLQWMYYALLTGDRSKISSVDKTHLRELGLSHLLAISGLHIGLIFTLGFYTSKWVFMCTQVAIKQSMQLSKLFVVFGFCCAFLYVYLSDFVVSATRALVMLGCYLIIYLLAKNPLQWRSILFALSVVLVMNPFSLLNPGFYFSFTAVAIIFLVINQPLTIKNGLIKHSVQLFMIQGALFVGLLPLSLYFFDGVSVIGLLVNLIAVPLISLVVMPLLVMYSLLSMIVDTSYVFKLFDAVFYSSFEFIISTPHDWRWVDVRINGFKSLLYLYCTLLIGLFSPFKRFSIIPSFIFIIDWLLTPKPLFQLDLFDVGHGLMAMVSTNNKAIVYDLGPQYFARYDYVNSVLVANIRQQNLEVVATIISHQDNDHAGGLTSWKQAGYTATFEKFHPSGIKLPCLSQHFKFENLNITSLTADSNHDNNNDRSCILKISNPQHSVLLTGDISKFIEQQLVSQEVDLNATILISPHHGSNTSSSGLFIDAVNPEIVLHSSAYQGQWSFPHSDVVKRYNDRDIPQYTTAEYGHIRIKFYPQSYRLEFAREQESYWFE</sequence>
<evidence type="ECO:0000256" key="5">
    <source>
        <dbReference type="ARBA" id="ARBA00023136"/>
    </source>
</evidence>
<protein>
    <submittedName>
        <fullName evidence="8">DNA internalization-related competence protein ComEC/Rec2</fullName>
    </submittedName>
</protein>
<dbReference type="CDD" id="cd07731">
    <property type="entry name" value="ComA-like_MBL-fold"/>
    <property type="match status" value="1"/>
</dbReference>
<comment type="subcellular location">
    <subcellularLocation>
        <location evidence="1">Cell membrane</location>
        <topology evidence="1">Multi-pass membrane protein</topology>
    </subcellularLocation>
</comment>
<dbReference type="InterPro" id="IPR052159">
    <property type="entry name" value="Competence_DNA_uptake"/>
</dbReference>
<accession>A0AAD0RYY8</accession>
<keyword evidence="5 6" id="KW-0472">Membrane</keyword>
<dbReference type="Gene3D" id="3.60.15.10">
    <property type="entry name" value="Ribonuclease Z/Hydroxyacylglutathione hydrolase-like"/>
    <property type="match status" value="1"/>
</dbReference>
<evidence type="ECO:0000259" key="7">
    <source>
        <dbReference type="Pfam" id="PF03772"/>
    </source>
</evidence>
<dbReference type="GO" id="GO:0005886">
    <property type="term" value="C:plasma membrane"/>
    <property type="evidence" value="ECO:0007669"/>
    <property type="project" value="UniProtKB-SubCell"/>
</dbReference>
<evidence type="ECO:0000256" key="2">
    <source>
        <dbReference type="ARBA" id="ARBA00022475"/>
    </source>
</evidence>
<dbReference type="InterPro" id="IPR035681">
    <property type="entry name" value="ComA-like_MBL"/>
</dbReference>
<dbReference type="GO" id="GO:0030420">
    <property type="term" value="P:establishment of competence for transformation"/>
    <property type="evidence" value="ECO:0007669"/>
    <property type="project" value="InterPro"/>
</dbReference>
<dbReference type="PROSITE" id="PS51257">
    <property type="entry name" value="PROKAR_LIPOPROTEIN"/>
    <property type="match status" value="1"/>
</dbReference>
<evidence type="ECO:0000256" key="6">
    <source>
        <dbReference type="SAM" id="Phobius"/>
    </source>
</evidence>
<feature type="transmembrane region" description="Helical" evidence="6">
    <location>
        <begin position="12"/>
        <end position="29"/>
    </location>
</feature>
<dbReference type="NCBIfam" id="TIGR00360">
    <property type="entry name" value="ComEC_N-term"/>
    <property type="match status" value="1"/>
</dbReference>
<proteinExistence type="predicted"/>
<evidence type="ECO:0000313" key="9">
    <source>
        <dbReference type="Proteomes" id="UP000264605"/>
    </source>
</evidence>
<evidence type="ECO:0000256" key="4">
    <source>
        <dbReference type="ARBA" id="ARBA00022989"/>
    </source>
</evidence>
<gene>
    <name evidence="8" type="ORF">D0907_07615</name>
</gene>
<dbReference type="AlphaFoldDB" id="A0AAD0RYY8"/>
<reference evidence="8 9" key="1">
    <citation type="submission" date="2018-08" db="EMBL/GenBank/DDBJ databases">
        <title>Draft genome sequence of Pseudoalteromonas donghaensis HJ51.</title>
        <authorList>
            <person name="Oh J."/>
            <person name="Roh D."/>
        </authorList>
    </citation>
    <scope>NUCLEOTIDE SEQUENCE [LARGE SCALE GENOMIC DNA]</scope>
    <source>
        <strain evidence="8 9">HJ51</strain>
    </source>
</reference>
<dbReference type="InterPro" id="IPR004477">
    <property type="entry name" value="ComEC_N"/>
</dbReference>
<keyword evidence="3 6" id="KW-0812">Transmembrane</keyword>
<dbReference type="KEGG" id="pdj:D0907_07615"/>
<dbReference type="EMBL" id="CP032090">
    <property type="protein sequence ID" value="AXV65135.1"/>
    <property type="molecule type" value="Genomic_DNA"/>
</dbReference>
<dbReference type="InterPro" id="IPR036866">
    <property type="entry name" value="RibonucZ/Hydroxyglut_hydro"/>
</dbReference>
<feature type="domain" description="ComEC/Rec2-related protein" evidence="7">
    <location>
        <begin position="217"/>
        <end position="486"/>
    </location>
</feature>
<feature type="transmembrane region" description="Helical" evidence="6">
    <location>
        <begin position="348"/>
        <end position="367"/>
    </location>
</feature>
<name>A0AAD0RYY8_9GAMM</name>